<dbReference type="EMBL" id="KN847317">
    <property type="protein sequence ID" value="KIW60273.1"/>
    <property type="molecule type" value="Genomic_DNA"/>
</dbReference>
<dbReference type="Proteomes" id="UP000054342">
    <property type="component" value="Unassembled WGS sequence"/>
</dbReference>
<name>A0A0D2EX04_9EURO</name>
<dbReference type="OrthoDB" id="10254945at2759"/>
<organism evidence="2 3">
    <name type="scientific">Exophiala xenobiotica</name>
    <dbReference type="NCBI Taxonomy" id="348802"/>
    <lineage>
        <taxon>Eukaryota</taxon>
        <taxon>Fungi</taxon>
        <taxon>Dikarya</taxon>
        <taxon>Ascomycota</taxon>
        <taxon>Pezizomycotina</taxon>
        <taxon>Eurotiomycetes</taxon>
        <taxon>Chaetothyriomycetidae</taxon>
        <taxon>Chaetothyriales</taxon>
        <taxon>Herpotrichiellaceae</taxon>
        <taxon>Exophiala</taxon>
    </lineage>
</organism>
<sequence>MPSYWNLGGLHYFLDATRGPWCQKFSEGHLDRCLRVEPEHPDGAVHRIFARSNFSRLSIYAGLEKPVHEWLDPEWTINQTFYDRIRPALVLATRLLEENAEFLDRIVYGKIGHRAGKLTYILEHQLTQEQHVFPDAFDYLYNFQIFTGHCEPRPVDNWYAFTKAGQYPELAWKHMETQAIQINNRFVTAFSDYHYGTLAPKLKERLLVTLAFTLVHEMVHICANYKRIELLKDGRHDLVEMKSRKLWFPEPLLTSEDARGELGEAWEHLSFGGMAYLFSADSREGSEGKPIPILGSTHLACLQRSTAAESRNPHTAKEIDAASFLNDDCWQLFRMLRGGDLASTYKSVAGTRMLEQMETAAFMDQFKQIVGRYPSPTEIKDHQNEDDVESQSYSDESSPEVPIIPSDSGIKDLVGAEPETAPSPQDKRADYSEAWLALGNVSNGSRMGKGLRGMHGRRRTFTRR</sequence>
<feature type="compositionally biased region" description="Basic residues" evidence="1">
    <location>
        <begin position="452"/>
        <end position="464"/>
    </location>
</feature>
<dbReference type="AlphaFoldDB" id="A0A0D2EX04"/>
<dbReference type="HOGENOM" id="CLU_589289_0_0_1"/>
<evidence type="ECO:0000256" key="1">
    <source>
        <dbReference type="SAM" id="MobiDB-lite"/>
    </source>
</evidence>
<feature type="region of interest" description="Disordered" evidence="1">
    <location>
        <begin position="441"/>
        <end position="464"/>
    </location>
</feature>
<accession>A0A0D2EX04</accession>
<reference evidence="2 3" key="1">
    <citation type="submission" date="2015-01" db="EMBL/GenBank/DDBJ databases">
        <title>The Genome Sequence of Exophiala xenobiotica CBS118157.</title>
        <authorList>
            <consortium name="The Broad Institute Genomics Platform"/>
            <person name="Cuomo C."/>
            <person name="de Hoog S."/>
            <person name="Gorbushina A."/>
            <person name="Stielow B."/>
            <person name="Teixiera M."/>
            <person name="Abouelleil A."/>
            <person name="Chapman S.B."/>
            <person name="Priest M."/>
            <person name="Young S.K."/>
            <person name="Wortman J."/>
            <person name="Nusbaum C."/>
            <person name="Birren B."/>
        </authorList>
    </citation>
    <scope>NUCLEOTIDE SEQUENCE [LARGE SCALE GENOMIC DNA]</scope>
    <source>
        <strain evidence="2 3">CBS 118157</strain>
    </source>
</reference>
<feature type="region of interest" description="Disordered" evidence="1">
    <location>
        <begin position="375"/>
        <end position="429"/>
    </location>
</feature>
<gene>
    <name evidence="2" type="ORF">PV05_00503</name>
</gene>
<keyword evidence="3" id="KW-1185">Reference proteome</keyword>
<evidence type="ECO:0000313" key="3">
    <source>
        <dbReference type="Proteomes" id="UP000054342"/>
    </source>
</evidence>
<dbReference type="GeneID" id="25322411"/>
<evidence type="ECO:0000313" key="2">
    <source>
        <dbReference type="EMBL" id="KIW60273.1"/>
    </source>
</evidence>
<protein>
    <submittedName>
        <fullName evidence="2">Uncharacterized protein</fullName>
    </submittedName>
</protein>
<proteinExistence type="predicted"/>
<dbReference type="RefSeq" id="XP_013320857.1">
    <property type="nucleotide sequence ID" value="XM_013465403.1"/>
</dbReference>